<evidence type="ECO:0000256" key="1">
    <source>
        <dbReference type="SAM" id="SignalP"/>
    </source>
</evidence>
<feature type="signal peptide" evidence="1">
    <location>
        <begin position="1"/>
        <end position="23"/>
    </location>
</feature>
<feature type="chain" id="PRO_5046012644" evidence="1">
    <location>
        <begin position="24"/>
        <end position="129"/>
    </location>
</feature>
<keyword evidence="1" id="KW-0732">Signal</keyword>
<keyword evidence="3" id="KW-1185">Reference proteome</keyword>
<proteinExistence type="predicted"/>
<reference evidence="2 3" key="1">
    <citation type="submission" date="2021-02" db="EMBL/GenBank/DDBJ databases">
        <title>De Novo genome assembly of isolated myxobacteria.</title>
        <authorList>
            <person name="Stevens D.C."/>
        </authorList>
    </citation>
    <scope>NUCLEOTIDE SEQUENCE [LARGE SCALE GENOMIC DNA]</scope>
    <source>
        <strain evidence="3">SCPEA02</strain>
    </source>
</reference>
<sequence length="129" mass="13465">MSLRRALPWSVALILSLATVVSAEPSVTEVSQSEPVLYSSEELRSESSEVQDAASLICLSVRCTSESDCWAACPSASSVSCTSNACRYTYPGGGGGGGGPTCPATRCIDDSDCVCSGRQGYCDARVCRY</sequence>
<evidence type="ECO:0000313" key="3">
    <source>
        <dbReference type="Proteomes" id="UP000662747"/>
    </source>
</evidence>
<dbReference type="EMBL" id="CP071090">
    <property type="protein sequence ID" value="QSQ25936.1"/>
    <property type="molecule type" value="Genomic_DNA"/>
</dbReference>
<organism evidence="2 3">
    <name type="scientific">Pyxidicoccus parkwayensis</name>
    <dbReference type="NCBI Taxonomy" id="2813578"/>
    <lineage>
        <taxon>Bacteria</taxon>
        <taxon>Pseudomonadati</taxon>
        <taxon>Myxococcota</taxon>
        <taxon>Myxococcia</taxon>
        <taxon>Myxococcales</taxon>
        <taxon>Cystobacterineae</taxon>
        <taxon>Myxococcaceae</taxon>
        <taxon>Pyxidicoccus</taxon>
    </lineage>
</organism>
<protein>
    <submittedName>
        <fullName evidence="2">Uncharacterized protein</fullName>
    </submittedName>
</protein>
<dbReference type="Proteomes" id="UP000662747">
    <property type="component" value="Chromosome"/>
</dbReference>
<name>A0ABX7P668_9BACT</name>
<gene>
    <name evidence="2" type="ORF">JY651_13810</name>
</gene>
<accession>A0ABX7P668</accession>
<dbReference type="RefSeq" id="WP_206727487.1">
    <property type="nucleotide sequence ID" value="NZ_CP071090.1"/>
</dbReference>
<evidence type="ECO:0000313" key="2">
    <source>
        <dbReference type="EMBL" id="QSQ25936.1"/>
    </source>
</evidence>